<dbReference type="AlphaFoldDB" id="A0AAJ1EWW6"/>
<dbReference type="SUPFAM" id="SSF48498">
    <property type="entry name" value="Tetracyclin repressor-like, C-terminal domain"/>
    <property type="match status" value="1"/>
</dbReference>
<dbReference type="InterPro" id="IPR050109">
    <property type="entry name" value="HTH-type_TetR-like_transc_reg"/>
</dbReference>
<evidence type="ECO:0000313" key="8">
    <source>
        <dbReference type="Proteomes" id="UP001200537"/>
    </source>
</evidence>
<dbReference type="Gene3D" id="1.10.10.60">
    <property type="entry name" value="Homeodomain-like"/>
    <property type="match status" value="1"/>
</dbReference>
<reference evidence="7" key="1">
    <citation type="submission" date="2022-01" db="EMBL/GenBank/DDBJ databases">
        <title>Collection of gut derived symbiotic bacterial strains cultured from healthy donors.</title>
        <authorList>
            <person name="Lin H."/>
            <person name="Kohout C."/>
            <person name="Waligurski E."/>
            <person name="Pamer E.G."/>
        </authorList>
    </citation>
    <scope>NUCLEOTIDE SEQUENCE</scope>
    <source>
        <strain evidence="7">DFI.7.46</strain>
    </source>
</reference>
<dbReference type="Pfam" id="PF17920">
    <property type="entry name" value="TetR_C_16"/>
    <property type="match status" value="1"/>
</dbReference>
<dbReference type="RefSeq" id="WP_238127356.1">
    <property type="nucleotide sequence ID" value="NZ_JAKNHJ010000001.1"/>
</dbReference>
<dbReference type="InterPro" id="IPR001647">
    <property type="entry name" value="HTH_TetR"/>
</dbReference>
<dbReference type="PROSITE" id="PS50977">
    <property type="entry name" value="HTH_TETR_2"/>
    <property type="match status" value="1"/>
</dbReference>
<evidence type="ECO:0000256" key="2">
    <source>
        <dbReference type="ARBA" id="ARBA00023125"/>
    </source>
</evidence>
<evidence type="ECO:0000259" key="6">
    <source>
        <dbReference type="PROSITE" id="PS50977"/>
    </source>
</evidence>
<dbReference type="PANTHER" id="PTHR30055:SF234">
    <property type="entry name" value="HTH-TYPE TRANSCRIPTIONAL REGULATOR BETI"/>
    <property type="match status" value="1"/>
</dbReference>
<dbReference type="EMBL" id="JAKNHJ010000001">
    <property type="protein sequence ID" value="MCG4616915.1"/>
    <property type="molecule type" value="Genomic_DNA"/>
</dbReference>
<dbReference type="SUPFAM" id="SSF46689">
    <property type="entry name" value="Homeodomain-like"/>
    <property type="match status" value="1"/>
</dbReference>
<feature type="compositionally biased region" description="Acidic residues" evidence="5">
    <location>
        <begin position="28"/>
        <end position="38"/>
    </location>
</feature>
<dbReference type="GO" id="GO:0000976">
    <property type="term" value="F:transcription cis-regulatory region binding"/>
    <property type="evidence" value="ECO:0007669"/>
    <property type="project" value="TreeGrafter"/>
</dbReference>
<evidence type="ECO:0000256" key="1">
    <source>
        <dbReference type="ARBA" id="ARBA00023015"/>
    </source>
</evidence>
<keyword evidence="1" id="KW-0805">Transcription regulation</keyword>
<dbReference type="GO" id="GO:0003700">
    <property type="term" value="F:DNA-binding transcription factor activity"/>
    <property type="evidence" value="ECO:0007669"/>
    <property type="project" value="TreeGrafter"/>
</dbReference>
<dbReference type="Proteomes" id="UP001200537">
    <property type="component" value="Unassembled WGS sequence"/>
</dbReference>
<feature type="compositionally biased region" description="Basic and acidic residues" evidence="5">
    <location>
        <begin position="1"/>
        <end position="17"/>
    </location>
</feature>
<keyword evidence="2 4" id="KW-0238">DNA-binding</keyword>
<dbReference type="InterPro" id="IPR009057">
    <property type="entry name" value="Homeodomain-like_sf"/>
</dbReference>
<dbReference type="InterPro" id="IPR036271">
    <property type="entry name" value="Tet_transcr_reg_TetR-rel_C_sf"/>
</dbReference>
<sequence>MNAKPRENRDDQQERTSRQKRVRRDSSGDDELATDDYEKEMLANSRTRDLEPGAKKAKASSPAQKTAKSSPGRERGPRGARGKMREQIKRVAESQFIARGYDGTTMRSIAKGAGCDPAMVSYYFGSKQRLFRDCFDLPLDPLQQILQLWEPGLEGIADRLLDFAFTLYEERLTKDRMKALMRALITDSETTQRFRAYMSENLLKGGAEVLNTLQIASGQEVNEELETNFQALIEILMSMIYGVATMRYIVQLEPVASMERSELQNRLAPILQTQIENLAHEVLPSLVAALDQSENASSTGEK</sequence>
<evidence type="ECO:0000313" key="7">
    <source>
        <dbReference type="EMBL" id="MCG4616915.1"/>
    </source>
</evidence>
<organism evidence="7 8">
    <name type="scientific">Varibaculum cambriense</name>
    <dbReference type="NCBI Taxonomy" id="184870"/>
    <lineage>
        <taxon>Bacteria</taxon>
        <taxon>Bacillati</taxon>
        <taxon>Actinomycetota</taxon>
        <taxon>Actinomycetes</taxon>
        <taxon>Actinomycetales</taxon>
        <taxon>Actinomycetaceae</taxon>
        <taxon>Varibaculum</taxon>
    </lineage>
</organism>
<evidence type="ECO:0000256" key="3">
    <source>
        <dbReference type="ARBA" id="ARBA00023163"/>
    </source>
</evidence>
<feature type="compositionally biased region" description="Basic and acidic residues" evidence="5">
    <location>
        <begin position="71"/>
        <end position="87"/>
    </location>
</feature>
<dbReference type="InterPro" id="IPR041678">
    <property type="entry name" value="TetR_C_16"/>
</dbReference>
<feature type="domain" description="HTH tetR-type" evidence="6">
    <location>
        <begin position="82"/>
        <end position="142"/>
    </location>
</feature>
<dbReference type="Gene3D" id="1.10.357.10">
    <property type="entry name" value="Tetracycline Repressor, domain 2"/>
    <property type="match status" value="1"/>
</dbReference>
<name>A0AAJ1EWW6_9ACTO</name>
<feature type="region of interest" description="Disordered" evidence="5">
    <location>
        <begin position="1"/>
        <end position="87"/>
    </location>
</feature>
<proteinExistence type="predicted"/>
<protein>
    <submittedName>
        <fullName evidence="7">TetR family transcriptional regulator</fullName>
    </submittedName>
</protein>
<keyword evidence="3" id="KW-0804">Transcription</keyword>
<evidence type="ECO:0000256" key="5">
    <source>
        <dbReference type="SAM" id="MobiDB-lite"/>
    </source>
</evidence>
<feature type="compositionally biased region" description="Low complexity" evidence="5">
    <location>
        <begin position="59"/>
        <end position="70"/>
    </location>
</feature>
<gene>
    <name evidence="7" type="ORF">L0M99_00190</name>
</gene>
<feature type="DNA-binding region" description="H-T-H motif" evidence="4">
    <location>
        <begin position="105"/>
        <end position="124"/>
    </location>
</feature>
<accession>A0AAJ1EWW6</accession>
<comment type="caution">
    <text evidence="7">The sequence shown here is derived from an EMBL/GenBank/DDBJ whole genome shotgun (WGS) entry which is preliminary data.</text>
</comment>
<dbReference type="Pfam" id="PF00440">
    <property type="entry name" value="TetR_N"/>
    <property type="match status" value="1"/>
</dbReference>
<evidence type="ECO:0000256" key="4">
    <source>
        <dbReference type="PROSITE-ProRule" id="PRU00335"/>
    </source>
</evidence>
<dbReference type="PANTHER" id="PTHR30055">
    <property type="entry name" value="HTH-TYPE TRANSCRIPTIONAL REGULATOR RUTR"/>
    <property type="match status" value="1"/>
</dbReference>